<keyword evidence="3" id="KW-1185">Reference proteome</keyword>
<dbReference type="RefSeq" id="WP_201375367.1">
    <property type="nucleotide sequence ID" value="NZ_BNJG01000003.1"/>
</dbReference>
<evidence type="ECO:0000313" key="3">
    <source>
        <dbReference type="Proteomes" id="UP000654345"/>
    </source>
</evidence>
<feature type="region of interest" description="Disordered" evidence="1">
    <location>
        <begin position="1"/>
        <end position="23"/>
    </location>
</feature>
<gene>
    <name evidence="2" type="ORF">KSB_76340</name>
</gene>
<protein>
    <submittedName>
        <fullName evidence="2">Uncharacterized protein</fullName>
    </submittedName>
</protein>
<name>A0ABQ3V1Y3_9CHLR</name>
<dbReference type="EMBL" id="BNJG01000003">
    <property type="protein sequence ID" value="GHO59159.1"/>
    <property type="molecule type" value="Genomic_DNA"/>
</dbReference>
<accession>A0ABQ3V1Y3</accession>
<dbReference type="Proteomes" id="UP000654345">
    <property type="component" value="Unassembled WGS sequence"/>
</dbReference>
<organism evidence="2 3">
    <name type="scientific">Ktedonobacter robiniae</name>
    <dbReference type="NCBI Taxonomy" id="2778365"/>
    <lineage>
        <taxon>Bacteria</taxon>
        <taxon>Bacillati</taxon>
        <taxon>Chloroflexota</taxon>
        <taxon>Ktedonobacteria</taxon>
        <taxon>Ktedonobacterales</taxon>
        <taxon>Ktedonobacteraceae</taxon>
        <taxon>Ktedonobacter</taxon>
    </lineage>
</organism>
<sequence>MLLLTRQKDVSREHENTSLEQAPDLMPMRIVEIELEQALPNISAVDPKTQRRYQRVLAVVRLHTQPLGLAELPSPQRSSLLLPMLPCSGMP</sequence>
<evidence type="ECO:0000256" key="1">
    <source>
        <dbReference type="SAM" id="MobiDB-lite"/>
    </source>
</evidence>
<reference evidence="2 3" key="1">
    <citation type="journal article" date="2021" name="Int. J. Syst. Evol. Microbiol.">
        <title>Reticulibacter mediterranei gen. nov., sp. nov., within the new family Reticulibacteraceae fam. nov., and Ktedonospora formicarum gen. nov., sp. nov., Ktedonobacter robiniae sp. nov., Dictyobacter formicarum sp. nov. and Dictyobacter arantiisoli sp. nov., belonging to the class Ktedonobacteria.</title>
        <authorList>
            <person name="Yabe S."/>
            <person name="Zheng Y."/>
            <person name="Wang C.M."/>
            <person name="Sakai Y."/>
            <person name="Abe K."/>
            <person name="Yokota A."/>
            <person name="Donadio S."/>
            <person name="Cavaletti L."/>
            <person name="Monciardini P."/>
        </authorList>
    </citation>
    <scope>NUCLEOTIDE SEQUENCE [LARGE SCALE GENOMIC DNA]</scope>
    <source>
        <strain evidence="2 3">SOSP1-30</strain>
    </source>
</reference>
<comment type="caution">
    <text evidence="2">The sequence shown here is derived from an EMBL/GenBank/DDBJ whole genome shotgun (WGS) entry which is preliminary data.</text>
</comment>
<evidence type="ECO:0000313" key="2">
    <source>
        <dbReference type="EMBL" id="GHO59159.1"/>
    </source>
</evidence>
<feature type="compositionally biased region" description="Basic and acidic residues" evidence="1">
    <location>
        <begin position="1"/>
        <end position="17"/>
    </location>
</feature>
<proteinExistence type="predicted"/>